<reference evidence="1 2" key="1">
    <citation type="submission" date="2021-03" db="EMBL/GenBank/DDBJ databases">
        <title>Sequencing the genomes of 1000 actinobacteria strains.</title>
        <authorList>
            <person name="Klenk H.-P."/>
        </authorList>
    </citation>
    <scope>NUCLEOTIDE SEQUENCE [LARGE SCALE GENOMIC DNA]</scope>
    <source>
        <strain evidence="1 2">DSM 45510</strain>
    </source>
</reference>
<dbReference type="RefSeq" id="WP_209669254.1">
    <property type="nucleotide sequence ID" value="NZ_JAGGMS010000001.1"/>
</dbReference>
<comment type="caution">
    <text evidence="1">The sequence shown here is derived from an EMBL/GenBank/DDBJ whole genome shotgun (WGS) entry which is preliminary data.</text>
</comment>
<proteinExistence type="predicted"/>
<gene>
    <name evidence="1" type="ORF">JOM49_007814</name>
</gene>
<name>A0ABS4Q3L8_9PSEU</name>
<keyword evidence="2" id="KW-1185">Reference proteome</keyword>
<protein>
    <submittedName>
        <fullName evidence="1">Uncharacterized protein</fullName>
    </submittedName>
</protein>
<sequence>MSTLTEPETIGELIADCADLPAELHACASTPATPKAAPHWTVDERCHAQVAELDAYV</sequence>
<dbReference type="Proteomes" id="UP000741013">
    <property type="component" value="Unassembled WGS sequence"/>
</dbReference>
<organism evidence="1 2">
    <name type="scientific">Amycolatopsis magusensis</name>
    <dbReference type="NCBI Taxonomy" id="882444"/>
    <lineage>
        <taxon>Bacteria</taxon>
        <taxon>Bacillati</taxon>
        <taxon>Actinomycetota</taxon>
        <taxon>Actinomycetes</taxon>
        <taxon>Pseudonocardiales</taxon>
        <taxon>Pseudonocardiaceae</taxon>
        <taxon>Amycolatopsis</taxon>
    </lineage>
</organism>
<evidence type="ECO:0000313" key="1">
    <source>
        <dbReference type="EMBL" id="MBP2186288.1"/>
    </source>
</evidence>
<accession>A0ABS4Q3L8</accession>
<dbReference type="EMBL" id="JAGGMS010000001">
    <property type="protein sequence ID" value="MBP2186288.1"/>
    <property type="molecule type" value="Genomic_DNA"/>
</dbReference>
<evidence type="ECO:0000313" key="2">
    <source>
        <dbReference type="Proteomes" id="UP000741013"/>
    </source>
</evidence>